<evidence type="ECO:0000256" key="1">
    <source>
        <dbReference type="ARBA" id="ARBA00009861"/>
    </source>
</evidence>
<protein>
    <submittedName>
        <fullName evidence="5">Uncharacterized protein</fullName>
    </submittedName>
</protein>
<gene>
    <name evidence="5" type="ORF">RJ640_023634</name>
</gene>
<dbReference type="Gene3D" id="3.30.559.10">
    <property type="entry name" value="Chloramphenicol acetyltransferase-like domain"/>
    <property type="match status" value="1"/>
</dbReference>
<feature type="coiled-coil region" evidence="4">
    <location>
        <begin position="58"/>
        <end position="120"/>
    </location>
</feature>
<evidence type="ECO:0000313" key="6">
    <source>
        <dbReference type="Proteomes" id="UP001187471"/>
    </source>
</evidence>
<proteinExistence type="inferred from homology"/>
<evidence type="ECO:0000256" key="4">
    <source>
        <dbReference type="SAM" id="Coils"/>
    </source>
</evidence>
<evidence type="ECO:0000256" key="2">
    <source>
        <dbReference type="ARBA" id="ARBA00022679"/>
    </source>
</evidence>
<dbReference type="GO" id="GO:0016746">
    <property type="term" value="F:acyltransferase activity"/>
    <property type="evidence" value="ECO:0007669"/>
    <property type="project" value="UniProtKB-KW"/>
</dbReference>
<comment type="similarity">
    <text evidence="1">Belongs to the plant acyltransferase family.</text>
</comment>
<keyword evidence="4" id="KW-0175">Coiled coil</keyword>
<dbReference type="EMBL" id="JAVXUO010000990">
    <property type="protein sequence ID" value="KAK2987333.1"/>
    <property type="molecule type" value="Genomic_DNA"/>
</dbReference>
<dbReference type="Pfam" id="PF02458">
    <property type="entry name" value="Transferase"/>
    <property type="match status" value="1"/>
</dbReference>
<dbReference type="PANTHER" id="PTHR31623">
    <property type="entry name" value="F21J9.9"/>
    <property type="match status" value="1"/>
</dbReference>
<keyword evidence="2" id="KW-0808">Transferase</keyword>
<name>A0AA88RDD7_9ASTE</name>
<accession>A0AA88RDD7</accession>
<dbReference type="AlphaFoldDB" id="A0AA88RDD7"/>
<evidence type="ECO:0000313" key="5">
    <source>
        <dbReference type="EMBL" id="KAK2987333.1"/>
    </source>
</evidence>
<keyword evidence="6" id="KW-1185">Reference proteome</keyword>
<dbReference type="InterPro" id="IPR023213">
    <property type="entry name" value="CAT-like_dom_sf"/>
</dbReference>
<reference evidence="5" key="1">
    <citation type="submission" date="2022-12" db="EMBL/GenBank/DDBJ databases">
        <title>Draft genome assemblies for two species of Escallonia (Escalloniales).</title>
        <authorList>
            <person name="Chanderbali A."/>
            <person name="Dervinis C."/>
            <person name="Anghel I."/>
            <person name="Soltis D."/>
            <person name="Soltis P."/>
            <person name="Zapata F."/>
        </authorList>
    </citation>
    <scope>NUCLEOTIDE SEQUENCE</scope>
    <source>
        <strain evidence="5">UCBG92.1500</strain>
        <tissue evidence="5">Leaf</tissue>
    </source>
</reference>
<dbReference type="Proteomes" id="UP001187471">
    <property type="component" value="Unassembled WGS sequence"/>
</dbReference>
<keyword evidence="3" id="KW-0012">Acyltransferase</keyword>
<dbReference type="PANTHER" id="PTHR31623:SF55">
    <property type="entry name" value="VINORINE SYNTHASE"/>
    <property type="match status" value="1"/>
</dbReference>
<sequence>MVTGMQEKILTLAMSAAELDILKKSDKETSKDVDVAQLCFMAKDDHSDEVITTENFDYNKLELDFLELSENHKKLKLKITAVKKKVLSLLNTDEELEGEKKELDENVEFYTDENGSLKDDASKKENSYLSSEIQSLRSVKIPVENEFLKSQLKKISTQKGNLEKEIEDLNLTLSNFTQGRENLGPKKLWVPKGTKLESIVGHVHINLIKKLLWKELVRGLPKLKFVKDKYLTSVKAVAALIWGCAIEVISMVTNEGPKQTSILAVPVNVRIRMRPVLPKSSIGNLVWTAFAQHMPDAKLEFPCIVDRIKTAFAQVDYDFVKSMKGNEGYAKVSECLKEYAELLHNIDEDNCLVLSSLRKVGISEVNFGWGKPSWYYFCNPGIKSFVFLMDTISGDGIEALVSLSGQAMVIFERDPKLLVFVFVDPSPL</sequence>
<evidence type="ECO:0000256" key="3">
    <source>
        <dbReference type="ARBA" id="ARBA00023315"/>
    </source>
</evidence>
<feature type="coiled-coil region" evidence="4">
    <location>
        <begin position="145"/>
        <end position="172"/>
    </location>
</feature>
<organism evidence="5 6">
    <name type="scientific">Escallonia rubra</name>
    <dbReference type="NCBI Taxonomy" id="112253"/>
    <lineage>
        <taxon>Eukaryota</taxon>
        <taxon>Viridiplantae</taxon>
        <taxon>Streptophyta</taxon>
        <taxon>Embryophyta</taxon>
        <taxon>Tracheophyta</taxon>
        <taxon>Spermatophyta</taxon>
        <taxon>Magnoliopsida</taxon>
        <taxon>eudicotyledons</taxon>
        <taxon>Gunneridae</taxon>
        <taxon>Pentapetalae</taxon>
        <taxon>asterids</taxon>
        <taxon>campanulids</taxon>
        <taxon>Escalloniales</taxon>
        <taxon>Escalloniaceae</taxon>
        <taxon>Escallonia</taxon>
    </lineage>
</organism>
<comment type="caution">
    <text evidence="5">The sequence shown here is derived from an EMBL/GenBank/DDBJ whole genome shotgun (WGS) entry which is preliminary data.</text>
</comment>